<evidence type="ECO:0000256" key="9">
    <source>
        <dbReference type="ARBA" id="ARBA00022723"/>
    </source>
</evidence>
<dbReference type="PROSITE" id="PS51256">
    <property type="entry name" value="GS"/>
    <property type="match status" value="1"/>
</dbReference>
<evidence type="ECO:0000256" key="8">
    <source>
        <dbReference type="ARBA" id="ARBA00022692"/>
    </source>
</evidence>
<keyword evidence="18" id="KW-0464">Manganese</keyword>
<evidence type="ECO:0000256" key="5">
    <source>
        <dbReference type="ARBA" id="ARBA00012401"/>
    </source>
</evidence>
<dbReference type="PROSITE" id="PS00107">
    <property type="entry name" value="PROTEIN_KINASE_ATP"/>
    <property type="match status" value="1"/>
</dbReference>
<evidence type="ECO:0000256" key="16">
    <source>
        <dbReference type="ARBA" id="ARBA00023136"/>
    </source>
</evidence>
<sequence length="572" mass="64505">MTPTTSWGPCCHSVSWKPNWGLHWKVVEMGGAAMLTVLLAGMCLWSSTTHTDQSSVGSSSEGPDDSTNLLCTCENNKGTCRNGTCRGDYCFYTKVHGREERGCFQRDHYKEQCYTNFLGLSSSAAPITSVMSTAPLHQTQLRSTRPRSEHWRYMFFSREPSLCNVNSSAPPDPAVEPTREGNGVILLVAVPLLLLLILSVGVCGLVLWLRSRSQHHRLGYSKDHDVTMLKVPSGADPTYGDVFDEFCTSGSGTGLPYLVQRTMARQISLVECIGKGRYGEVWRGTWMGESVAVKIFSSRDEQSWFRETEIYNTVQLRHDNILGFIASDMTSQNSTTQLWLITHFHQLGSLYDFLQYSSVDPEGCLRMCLSVACGLVHLHTEILSCQGKPAIAHRDLKSRNILVKMNGQCCIADLGLAVMHSQTSDYLDVGNNPRVGTKRYMAPEVLDESIRMDIFESYKQTDIWALGLVLWEISRRTIVNGIVEEYRPPFFDMVPSDPSFEEMKKVVCMDKQRPSMHNRLHSHPILSSITKIMKECWFQSPPARLTALRVRKTLSKLDQDHDYPTEKLKMDL</sequence>
<keyword evidence="15 20" id="KW-1133">Transmembrane helix</keyword>
<keyword evidence="10" id="KW-0732">Signal</keyword>
<dbReference type="Gene3D" id="2.10.60.10">
    <property type="entry name" value="CD59"/>
    <property type="match status" value="1"/>
</dbReference>
<dbReference type="Gene3D" id="3.30.200.20">
    <property type="entry name" value="Phosphorylase Kinase, domain 1"/>
    <property type="match status" value="1"/>
</dbReference>
<keyword evidence="6" id="KW-0723">Serine/threonine-protein kinase</keyword>
<evidence type="ECO:0000256" key="1">
    <source>
        <dbReference type="ARBA" id="ARBA00001936"/>
    </source>
</evidence>
<name>A0ABM3EEK7_SALSA</name>
<reference evidence="24" key="1">
    <citation type="submission" date="2025-08" db="UniProtKB">
        <authorList>
            <consortium name="RefSeq"/>
        </authorList>
    </citation>
    <scope>IDENTIFICATION</scope>
</reference>
<evidence type="ECO:0000256" key="10">
    <source>
        <dbReference type="ARBA" id="ARBA00022729"/>
    </source>
</evidence>
<evidence type="ECO:0000256" key="17">
    <source>
        <dbReference type="ARBA" id="ARBA00023170"/>
    </source>
</evidence>
<dbReference type="InterPro" id="IPR011009">
    <property type="entry name" value="Kinase-like_dom_sf"/>
</dbReference>
<dbReference type="GeneID" id="106592282"/>
<dbReference type="PANTHER" id="PTHR23255">
    <property type="entry name" value="TRANSFORMING GROWTH FACTOR-BETA RECEPTOR TYPE I AND II"/>
    <property type="match status" value="1"/>
</dbReference>
<keyword evidence="14" id="KW-0460">Magnesium</keyword>
<dbReference type="GO" id="GO:0016301">
    <property type="term" value="F:kinase activity"/>
    <property type="evidence" value="ECO:0007669"/>
    <property type="project" value="UniProtKB-KW"/>
</dbReference>
<evidence type="ECO:0000256" key="4">
    <source>
        <dbReference type="ARBA" id="ARBA00009605"/>
    </source>
</evidence>
<dbReference type="PANTHER" id="PTHR23255:SF66">
    <property type="entry name" value="SERINE_THREONINE-PROTEIN KINASE RECEPTOR R3"/>
    <property type="match status" value="1"/>
</dbReference>
<keyword evidence="23" id="KW-1185">Reference proteome</keyword>
<feature type="domain" description="GS" evidence="22">
    <location>
        <begin position="237"/>
        <end position="266"/>
    </location>
</feature>
<evidence type="ECO:0000256" key="3">
    <source>
        <dbReference type="ARBA" id="ARBA00004479"/>
    </source>
</evidence>
<dbReference type="Pfam" id="PF07714">
    <property type="entry name" value="PK_Tyr_Ser-Thr"/>
    <property type="match status" value="1"/>
</dbReference>
<evidence type="ECO:0000256" key="15">
    <source>
        <dbReference type="ARBA" id="ARBA00022989"/>
    </source>
</evidence>
<evidence type="ECO:0000256" key="14">
    <source>
        <dbReference type="ARBA" id="ARBA00022842"/>
    </source>
</evidence>
<evidence type="ECO:0000259" key="22">
    <source>
        <dbReference type="PROSITE" id="PS51256"/>
    </source>
</evidence>
<evidence type="ECO:0000256" key="13">
    <source>
        <dbReference type="ARBA" id="ARBA00022840"/>
    </source>
</evidence>
<evidence type="ECO:0000256" key="18">
    <source>
        <dbReference type="ARBA" id="ARBA00023211"/>
    </source>
</evidence>
<organism evidence="23 24">
    <name type="scientific">Salmo salar</name>
    <name type="common">Atlantic salmon</name>
    <dbReference type="NCBI Taxonomy" id="8030"/>
    <lineage>
        <taxon>Eukaryota</taxon>
        <taxon>Metazoa</taxon>
        <taxon>Chordata</taxon>
        <taxon>Craniata</taxon>
        <taxon>Vertebrata</taxon>
        <taxon>Euteleostomi</taxon>
        <taxon>Actinopterygii</taxon>
        <taxon>Neopterygii</taxon>
        <taxon>Teleostei</taxon>
        <taxon>Protacanthopterygii</taxon>
        <taxon>Salmoniformes</taxon>
        <taxon>Salmonidae</taxon>
        <taxon>Salmoninae</taxon>
        <taxon>Salmo</taxon>
    </lineage>
</organism>
<evidence type="ECO:0000313" key="24">
    <source>
        <dbReference type="RefSeq" id="XP_045569503.1"/>
    </source>
</evidence>
<evidence type="ECO:0000256" key="7">
    <source>
        <dbReference type="ARBA" id="ARBA00022679"/>
    </source>
</evidence>
<feature type="transmembrane region" description="Helical" evidence="20">
    <location>
        <begin position="184"/>
        <end position="209"/>
    </location>
</feature>
<evidence type="ECO:0000256" key="11">
    <source>
        <dbReference type="ARBA" id="ARBA00022741"/>
    </source>
</evidence>
<keyword evidence="12 24" id="KW-0418">Kinase</keyword>
<keyword evidence="9" id="KW-0479">Metal-binding</keyword>
<feature type="transmembrane region" description="Helical" evidence="20">
    <location>
        <begin position="26"/>
        <end position="45"/>
    </location>
</feature>
<dbReference type="EC" id="2.7.11.30" evidence="5"/>
<dbReference type="SUPFAM" id="SSF56112">
    <property type="entry name" value="Protein kinase-like (PK-like)"/>
    <property type="match status" value="1"/>
</dbReference>
<keyword evidence="13 19" id="KW-0067">ATP-binding</keyword>
<keyword evidence="17 24" id="KW-0675">Receptor</keyword>
<evidence type="ECO:0000256" key="6">
    <source>
        <dbReference type="ARBA" id="ARBA00022527"/>
    </source>
</evidence>
<dbReference type="Pfam" id="PF08515">
    <property type="entry name" value="TGF_beta_GS"/>
    <property type="match status" value="1"/>
</dbReference>
<comment type="cofactor">
    <cofactor evidence="1">
        <name>Mn(2+)</name>
        <dbReference type="ChEBI" id="CHEBI:29035"/>
    </cofactor>
</comment>
<dbReference type="InterPro" id="IPR008271">
    <property type="entry name" value="Ser/Thr_kinase_AS"/>
</dbReference>
<dbReference type="Proteomes" id="UP001652741">
    <property type="component" value="Unplaced"/>
</dbReference>
<dbReference type="InterPro" id="IPR000333">
    <property type="entry name" value="TGFB_receptor"/>
</dbReference>
<dbReference type="CDD" id="cd23534">
    <property type="entry name" value="TFP_LU_ECD_ALK1"/>
    <property type="match status" value="1"/>
</dbReference>
<protein>
    <recommendedName>
        <fullName evidence="5">receptor protein serine/threonine kinase</fullName>
        <ecNumber evidence="5">2.7.11.30</ecNumber>
    </recommendedName>
</protein>
<keyword evidence="8 20" id="KW-0812">Transmembrane</keyword>
<dbReference type="InterPro" id="IPR001245">
    <property type="entry name" value="Ser-Thr/Tyr_kinase_cat_dom"/>
</dbReference>
<evidence type="ECO:0000256" key="12">
    <source>
        <dbReference type="ARBA" id="ARBA00022777"/>
    </source>
</evidence>
<comment type="cofactor">
    <cofactor evidence="2">
        <name>Mg(2+)</name>
        <dbReference type="ChEBI" id="CHEBI:18420"/>
    </cofactor>
</comment>
<dbReference type="InterPro" id="IPR045860">
    <property type="entry name" value="Snake_toxin-like_sf"/>
</dbReference>
<dbReference type="Gene3D" id="1.10.510.10">
    <property type="entry name" value="Transferase(Phosphotransferase) domain 1"/>
    <property type="match status" value="1"/>
</dbReference>
<dbReference type="PROSITE" id="PS00108">
    <property type="entry name" value="PROTEIN_KINASE_ST"/>
    <property type="match status" value="1"/>
</dbReference>
<evidence type="ECO:0000259" key="21">
    <source>
        <dbReference type="PROSITE" id="PS50011"/>
    </source>
</evidence>
<evidence type="ECO:0000313" key="23">
    <source>
        <dbReference type="Proteomes" id="UP001652741"/>
    </source>
</evidence>
<keyword evidence="11 19" id="KW-0547">Nucleotide-binding</keyword>
<dbReference type="InterPro" id="IPR000719">
    <property type="entry name" value="Prot_kinase_dom"/>
</dbReference>
<dbReference type="InterPro" id="IPR003605">
    <property type="entry name" value="GS_dom"/>
</dbReference>
<gene>
    <name evidence="24" type="primary">LOC106592282</name>
</gene>
<dbReference type="SMART" id="SM00467">
    <property type="entry name" value="GS"/>
    <property type="match status" value="1"/>
</dbReference>
<proteinExistence type="inferred from homology"/>
<evidence type="ECO:0000256" key="2">
    <source>
        <dbReference type="ARBA" id="ARBA00001946"/>
    </source>
</evidence>
<evidence type="ECO:0000256" key="20">
    <source>
        <dbReference type="SAM" id="Phobius"/>
    </source>
</evidence>
<comment type="similarity">
    <text evidence="4">Belongs to the protein kinase superfamily. TKL Ser/Thr protein kinase family. TGFB receptor subfamily.</text>
</comment>
<dbReference type="InterPro" id="IPR017441">
    <property type="entry name" value="Protein_kinase_ATP_BS"/>
</dbReference>
<keyword evidence="7" id="KW-0808">Transferase</keyword>
<comment type="subcellular location">
    <subcellularLocation>
        <location evidence="3">Membrane</location>
        <topology evidence="3">Single-pass type I membrane protein</topology>
    </subcellularLocation>
</comment>
<feature type="binding site" evidence="19">
    <location>
        <position position="294"/>
    </location>
    <ligand>
        <name>ATP</name>
        <dbReference type="ChEBI" id="CHEBI:30616"/>
    </ligand>
</feature>
<feature type="domain" description="Protein kinase" evidence="21">
    <location>
        <begin position="267"/>
        <end position="564"/>
    </location>
</feature>
<evidence type="ECO:0000256" key="19">
    <source>
        <dbReference type="PROSITE-ProRule" id="PRU10141"/>
    </source>
</evidence>
<accession>A0ABM3EEK7</accession>
<dbReference type="RefSeq" id="XP_045569503.1">
    <property type="nucleotide sequence ID" value="XM_045713547.1"/>
</dbReference>
<dbReference type="SMART" id="SM00220">
    <property type="entry name" value="S_TKc"/>
    <property type="match status" value="1"/>
</dbReference>
<keyword evidence="16 20" id="KW-0472">Membrane</keyword>
<dbReference type="PROSITE" id="PS50011">
    <property type="entry name" value="PROTEIN_KINASE_DOM"/>
    <property type="match status" value="1"/>
</dbReference>